<name>A0A0F9WTE5_9ZZZZ</name>
<feature type="transmembrane region" description="Helical" evidence="1">
    <location>
        <begin position="457"/>
        <end position="482"/>
    </location>
</feature>
<dbReference type="EMBL" id="LAZR01000117">
    <property type="protein sequence ID" value="KKN89561.1"/>
    <property type="molecule type" value="Genomic_DNA"/>
</dbReference>
<organism evidence="3">
    <name type="scientific">marine sediment metagenome</name>
    <dbReference type="NCBI Taxonomy" id="412755"/>
    <lineage>
        <taxon>unclassified sequences</taxon>
        <taxon>metagenomes</taxon>
        <taxon>ecological metagenomes</taxon>
    </lineage>
</organism>
<dbReference type="Gene3D" id="3.50.30.10">
    <property type="entry name" value="Phosphohistidine domain"/>
    <property type="match status" value="1"/>
</dbReference>
<dbReference type="InterPro" id="IPR001763">
    <property type="entry name" value="Rhodanese-like_dom"/>
</dbReference>
<gene>
    <name evidence="3" type="ORF">LCGC14_0236930</name>
</gene>
<keyword evidence="1" id="KW-0472">Membrane</keyword>
<dbReference type="PROSITE" id="PS50206">
    <property type="entry name" value="RHODANESE_3"/>
    <property type="match status" value="1"/>
</dbReference>
<protein>
    <recommendedName>
        <fullName evidence="2">Rhodanese domain-containing protein</fullName>
    </recommendedName>
</protein>
<evidence type="ECO:0000256" key="1">
    <source>
        <dbReference type="SAM" id="Phobius"/>
    </source>
</evidence>
<feature type="transmembrane region" description="Helical" evidence="1">
    <location>
        <begin position="29"/>
        <end position="50"/>
    </location>
</feature>
<evidence type="ECO:0000259" key="2">
    <source>
        <dbReference type="PROSITE" id="PS50206"/>
    </source>
</evidence>
<sequence>MNKVVLTVGGLLLSGHAMAFPVAAGIAGAGLAGISFLPALVILAAVYWLFRAGKSRITIIFAVLAGITFTLSSDQGEDLGRAALFQNAPTDYLQVPVPFSFMGIEDQRSSELGVEASEFLDLMSRGEVEALRVSPYPSLFSEGGTLTVAELLEDSARFINRVRNAGKRVVLVDEYGGIAASVAEAAKSRLGVDPEFLVGGTSALSQLGVELGTSDNEISVDEYKGWIKRHPSAVVLGLTTDHEFVSDGWMYGDATFTLADLLSEFDALVQSIGGKEVFLASFETNDRGATPVIIELLNARGIEVTHVRVGGEEILVKAPYYEAYQNSERLLSISAFRRYMLTRPDVVFLDFSEQPWPFADNYLAGRYAHFPMVDVGRGGLQGFLDDLSADSYFVGLAFNRRTAYHSLLAGEYLTGHGKRWLGRFTYPQLMTDAVASNEEFNGAGYHFQQQLRTNLSVVGHAFMGSWWGLAGFLLASALLTYLGVLAKDSWLRNLSWITLAGAWIPLGMSGPDYPFDMTIWYPLSASAALYLLLSCYRHRQRTVSPIKTGYGFSTGLPPKAALLNRAAELGANVPDGLVVGRSDKVAHFERLPEGRYIVRSIHSLESESHGTTAGVFDSIVVDDRSGLGEATNDVLQSYGACSEGRVLIQPFIEAQVYGVAKYLSGGQSGVIACEVAGHGGVTDGTEVISRHLIRAGQRSEVPRYASEAATLLVDLAGLGAVSIEFAYSRDGLTLLQVNTDSFRACAENRYRSLVGTRITQTGCAHRNPLSAGIVASLSPGDVFAFGCVRYCRVSSRIQLLRTLFDDFSRLGVKPLQGASGLVELADHLGQIPAVRLSGDEPVNELLRSVKAQLEDAAQTVGRLNRAATILLSLGLGGSWERGARLRPTAILADARDKGQHPMWEGRKALPLSGYDAFASAKAQADFSSEDIDSAAVFCESPADYAKDIATTLMMVRLGDLQAAIESIIRQGAGQDLLNLLGTQAGYWEASTQVPNMPQLLGVGTFPLEPDNICGPVWSSRIPATGLSGFVSTPEDPRPGGILVLENCGMQHLPLIKDASAVLVVRGAITSHLIQHIEAAKIPVAVGVVEANALVAGDAIRVSDRGGVIHA</sequence>
<dbReference type="SUPFAM" id="SSF56059">
    <property type="entry name" value="Glutathione synthetase ATP-binding domain-like"/>
    <property type="match status" value="1"/>
</dbReference>
<proteinExistence type="predicted"/>
<comment type="caution">
    <text evidence="3">The sequence shown here is derived from an EMBL/GenBank/DDBJ whole genome shotgun (WGS) entry which is preliminary data.</text>
</comment>
<evidence type="ECO:0000313" key="3">
    <source>
        <dbReference type="EMBL" id="KKN89561.1"/>
    </source>
</evidence>
<reference evidence="3" key="1">
    <citation type="journal article" date="2015" name="Nature">
        <title>Complex archaea that bridge the gap between prokaryotes and eukaryotes.</title>
        <authorList>
            <person name="Spang A."/>
            <person name="Saw J.H."/>
            <person name="Jorgensen S.L."/>
            <person name="Zaremba-Niedzwiedzka K."/>
            <person name="Martijn J."/>
            <person name="Lind A.E."/>
            <person name="van Eijk R."/>
            <person name="Schleper C."/>
            <person name="Guy L."/>
            <person name="Ettema T.J."/>
        </authorList>
    </citation>
    <scope>NUCLEOTIDE SEQUENCE</scope>
</reference>
<feature type="transmembrane region" description="Helical" evidence="1">
    <location>
        <begin position="494"/>
        <end position="513"/>
    </location>
</feature>
<keyword evidence="1" id="KW-0812">Transmembrane</keyword>
<dbReference type="AlphaFoldDB" id="A0A0F9WTE5"/>
<accession>A0A0F9WTE5</accession>
<feature type="domain" description="Rhodanese" evidence="2">
    <location>
        <begin position="164"/>
        <end position="213"/>
    </location>
</feature>
<keyword evidence="1" id="KW-1133">Transmembrane helix</keyword>
<feature type="transmembrane region" description="Helical" evidence="1">
    <location>
        <begin position="57"/>
        <end position="73"/>
    </location>
</feature>